<name>A0A387BEY8_9LACT</name>
<keyword evidence="2" id="KW-1185">Reference proteome</keyword>
<protein>
    <recommendedName>
        <fullName evidence="3">Relaxase</fullName>
    </recommendedName>
</protein>
<evidence type="ECO:0008006" key="3">
    <source>
        <dbReference type="Google" id="ProtNLM"/>
    </source>
</evidence>
<reference evidence="1 2" key="1">
    <citation type="submission" date="2018-09" db="EMBL/GenBank/DDBJ databases">
        <title>Genome sequencing of strain 1JSPR-7.</title>
        <authorList>
            <person name="Heo J."/>
            <person name="Kim S.-J."/>
            <person name="Kwon S.-W."/>
        </authorList>
    </citation>
    <scope>NUCLEOTIDE SEQUENCE [LARGE SCALE GENOMIC DNA]</scope>
    <source>
        <strain evidence="1 2">1JSPR-7</strain>
    </source>
</reference>
<dbReference type="OrthoDB" id="3889159at2"/>
<dbReference type="InterPro" id="IPR041073">
    <property type="entry name" value="MobL"/>
</dbReference>
<sequence>MIGIVYKMKFVSSVSQKFADYINYMDRDSATRASNYERYTFAFDDLKESDLATYNDYMGRPQAASNLFSSNSDALTEEETKQLKAQFQVAQQNHSLMWQDVVSFDNRFLEKYGLYDSKTGILDDTKLQQAARLAITDMLAREGMSNSAIWSGAIHYNTDNIHIHIAIVEPEPTRSMRTFRTKEGRVYRDYIGTRRQKAGEQSSYERFKSMILEHMIDNSEKSRALSELQRNVITSKNKPLVGFFDLSARQEFKALHRALPSDKRLWHYRMSAMEPYRATIDQFVERYIEKNYKQEFKQFNHLLDEQVTYFKEAYGDSRAEDYKQNKLYGKDGLYTKLGNDLLKELNTYDEKLKEKYHIKGYGKVELDHLPKQRKQQRFSRPNYKLEHQLKTMFDKSWEEQKREFAAEKFKRELEKEKDEAEI</sequence>
<dbReference type="KEGG" id="lact:D7I46_08545"/>
<dbReference type="NCBIfam" id="NF041498">
    <property type="entry name" value="MobP2"/>
    <property type="match status" value="1"/>
</dbReference>
<dbReference type="Proteomes" id="UP000269374">
    <property type="component" value="Chromosome"/>
</dbReference>
<accession>A0A387BEY8</accession>
<dbReference type="InterPro" id="IPR048101">
    <property type="entry name" value="MobP2"/>
</dbReference>
<gene>
    <name evidence="1" type="ORF">D7I46_08545</name>
</gene>
<dbReference type="AlphaFoldDB" id="A0A387BEY8"/>
<proteinExistence type="predicted"/>
<organism evidence="1 2">
    <name type="scientific">Lactococcus allomyrinae</name>
    <dbReference type="NCBI Taxonomy" id="2419773"/>
    <lineage>
        <taxon>Bacteria</taxon>
        <taxon>Bacillati</taxon>
        <taxon>Bacillota</taxon>
        <taxon>Bacilli</taxon>
        <taxon>Lactobacillales</taxon>
        <taxon>Streptococcaceae</taxon>
        <taxon>Lactococcus</taxon>
    </lineage>
</organism>
<evidence type="ECO:0000313" key="2">
    <source>
        <dbReference type="Proteomes" id="UP000269374"/>
    </source>
</evidence>
<dbReference type="RefSeq" id="WP_120772518.1">
    <property type="nucleotide sequence ID" value="NZ_CP032627.1"/>
</dbReference>
<dbReference type="EMBL" id="CP032627">
    <property type="protein sequence ID" value="AYG01138.1"/>
    <property type="molecule type" value="Genomic_DNA"/>
</dbReference>
<evidence type="ECO:0000313" key="1">
    <source>
        <dbReference type="EMBL" id="AYG01138.1"/>
    </source>
</evidence>
<dbReference type="Pfam" id="PF18555">
    <property type="entry name" value="MobL"/>
    <property type="match status" value="1"/>
</dbReference>